<name>A0A7J7MRJ2_9MAGN</name>
<feature type="compositionally biased region" description="Basic and acidic residues" evidence="1">
    <location>
        <begin position="200"/>
        <end position="221"/>
    </location>
</feature>
<proteinExistence type="predicted"/>
<dbReference type="AlphaFoldDB" id="A0A7J7MRJ2"/>
<reference evidence="3 4" key="1">
    <citation type="journal article" date="2020" name="IScience">
        <title>Genome Sequencing of the Endangered Kingdonia uniflora (Circaeasteraceae, Ranunculales) Reveals Potential Mechanisms of Evolutionary Specialization.</title>
        <authorList>
            <person name="Sun Y."/>
            <person name="Deng T."/>
            <person name="Zhang A."/>
            <person name="Moore M.J."/>
            <person name="Landis J.B."/>
            <person name="Lin N."/>
            <person name="Zhang H."/>
            <person name="Zhang X."/>
            <person name="Huang J."/>
            <person name="Zhang X."/>
            <person name="Sun H."/>
            <person name="Wang H."/>
        </authorList>
    </citation>
    <scope>NUCLEOTIDE SEQUENCE [LARGE SCALE GENOMIC DNA]</scope>
    <source>
        <strain evidence="3">TB1705</strain>
        <tissue evidence="3">Leaf</tissue>
    </source>
</reference>
<evidence type="ECO:0000313" key="3">
    <source>
        <dbReference type="EMBL" id="KAF6157402.1"/>
    </source>
</evidence>
<comment type="caution">
    <text evidence="3">The sequence shown here is derived from an EMBL/GenBank/DDBJ whole genome shotgun (WGS) entry which is preliminary data.</text>
</comment>
<protein>
    <submittedName>
        <fullName evidence="3">Uncharacterized protein</fullName>
    </submittedName>
</protein>
<gene>
    <name evidence="3" type="ORF">GIB67_004340</name>
</gene>
<feature type="compositionally biased region" description="Basic and acidic residues" evidence="1">
    <location>
        <begin position="168"/>
        <end position="193"/>
    </location>
</feature>
<keyword evidence="2" id="KW-1133">Transmembrane helix</keyword>
<keyword evidence="2" id="KW-0472">Membrane</keyword>
<accession>A0A7J7MRJ2</accession>
<dbReference type="PANTHER" id="PTHR33429:SF7">
    <property type="entry name" value="OS02G0708000 PROTEIN"/>
    <property type="match status" value="1"/>
</dbReference>
<organism evidence="3 4">
    <name type="scientific">Kingdonia uniflora</name>
    <dbReference type="NCBI Taxonomy" id="39325"/>
    <lineage>
        <taxon>Eukaryota</taxon>
        <taxon>Viridiplantae</taxon>
        <taxon>Streptophyta</taxon>
        <taxon>Embryophyta</taxon>
        <taxon>Tracheophyta</taxon>
        <taxon>Spermatophyta</taxon>
        <taxon>Magnoliopsida</taxon>
        <taxon>Ranunculales</taxon>
        <taxon>Circaeasteraceae</taxon>
        <taxon>Kingdonia</taxon>
    </lineage>
</organism>
<dbReference type="PANTHER" id="PTHR33429">
    <property type="entry name" value="OS02G0708000 PROTEIN-RELATED"/>
    <property type="match status" value="1"/>
</dbReference>
<keyword evidence="4" id="KW-1185">Reference proteome</keyword>
<evidence type="ECO:0000313" key="4">
    <source>
        <dbReference type="Proteomes" id="UP000541444"/>
    </source>
</evidence>
<evidence type="ECO:0000256" key="1">
    <source>
        <dbReference type="SAM" id="MobiDB-lite"/>
    </source>
</evidence>
<sequence length="221" mass="24858">MSLSQTGQIYPNPELLRPSHSKGSFGPVFIVLAVIVVISAIACFLGRFCARKFSHPKERGNDGLRPKESDIEFGSKERFPTAKFAPSGENKPATYHGFHPRDSEIEFASKERFPVPKFAHNGENKPVTYHGFHPKEGDIEFGFRERYPTANPSHNAENKPAANNKFQPKKDDIEFGFKERNPTAKLTSNEESKPSTNAQIRREINPRAHGEAYKASAFEKK</sequence>
<feature type="transmembrane region" description="Helical" evidence="2">
    <location>
        <begin position="25"/>
        <end position="50"/>
    </location>
</feature>
<dbReference type="EMBL" id="JACGCM010001275">
    <property type="protein sequence ID" value="KAF6157402.1"/>
    <property type="molecule type" value="Genomic_DNA"/>
</dbReference>
<keyword evidence="2" id="KW-0812">Transmembrane</keyword>
<dbReference type="OrthoDB" id="1906668at2759"/>
<evidence type="ECO:0000256" key="2">
    <source>
        <dbReference type="SAM" id="Phobius"/>
    </source>
</evidence>
<dbReference type="Proteomes" id="UP000541444">
    <property type="component" value="Unassembled WGS sequence"/>
</dbReference>
<feature type="region of interest" description="Disordered" evidence="1">
    <location>
        <begin position="146"/>
        <end position="221"/>
    </location>
</feature>